<evidence type="ECO:0000256" key="3">
    <source>
        <dbReference type="ARBA" id="ARBA00023284"/>
    </source>
</evidence>
<gene>
    <name evidence="8" type="ORF">FPE_LOCUS22609</name>
</gene>
<accession>A0AAD2E2V5</accession>
<evidence type="ECO:0000313" key="8">
    <source>
        <dbReference type="EMBL" id="CAI9775179.1"/>
    </source>
</evidence>
<dbReference type="PANTHER" id="PTHR28630:SF31">
    <property type="entry name" value="PEROXIREDOXIN-LIKE 2A"/>
    <property type="match status" value="1"/>
</dbReference>
<organism evidence="8 9">
    <name type="scientific">Fraxinus pennsylvanica</name>
    <dbReference type="NCBI Taxonomy" id="56036"/>
    <lineage>
        <taxon>Eukaryota</taxon>
        <taxon>Viridiplantae</taxon>
        <taxon>Streptophyta</taxon>
        <taxon>Embryophyta</taxon>
        <taxon>Tracheophyta</taxon>
        <taxon>Spermatophyta</taxon>
        <taxon>Magnoliopsida</taxon>
        <taxon>eudicotyledons</taxon>
        <taxon>Gunneridae</taxon>
        <taxon>Pentapetalae</taxon>
        <taxon>asterids</taxon>
        <taxon>lamiids</taxon>
        <taxon>Lamiales</taxon>
        <taxon>Oleaceae</taxon>
        <taxon>Oleeae</taxon>
        <taxon>Fraxinus</taxon>
    </lineage>
</organism>
<dbReference type="Pfam" id="PF13911">
    <property type="entry name" value="AhpC-TSA_2"/>
    <property type="match status" value="1"/>
</dbReference>
<evidence type="ECO:0000256" key="7">
    <source>
        <dbReference type="ARBA" id="ARBA00032129"/>
    </source>
</evidence>
<protein>
    <recommendedName>
        <fullName evidence="5">Peroxiredoxin-like 2A</fullName>
    </recommendedName>
    <alternativeName>
        <fullName evidence="7">Peroxiredoxin-like 2 activated in M-CSF stimulated monocytes</fullName>
    </alternativeName>
    <alternativeName>
        <fullName evidence="6">Redox-regulatory protein FAM213A</fullName>
    </alternativeName>
</protein>
<reference evidence="8" key="1">
    <citation type="submission" date="2023-05" db="EMBL/GenBank/DDBJ databases">
        <authorList>
            <person name="Huff M."/>
        </authorList>
    </citation>
    <scope>NUCLEOTIDE SEQUENCE</scope>
</reference>
<dbReference type="PANTHER" id="PTHR28630">
    <property type="match status" value="1"/>
</dbReference>
<comment type="subcellular location">
    <subcellularLocation>
        <location evidence="1">Cytoplasm</location>
    </subcellularLocation>
</comment>
<evidence type="ECO:0000256" key="6">
    <source>
        <dbReference type="ARBA" id="ARBA00032058"/>
    </source>
</evidence>
<evidence type="ECO:0000256" key="4">
    <source>
        <dbReference type="ARBA" id="ARBA00023787"/>
    </source>
</evidence>
<dbReference type="InterPro" id="IPR032801">
    <property type="entry name" value="PXL2A/B/C"/>
</dbReference>
<evidence type="ECO:0000313" key="9">
    <source>
        <dbReference type="Proteomes" id="UP000834106"/>
    </source>
</evidence>
<keyword evidence="3" id="KW-0676">Redox-active center</keyword>
<proteinExistence type="inferred from homology"/>
<sequence length="258" mass="29321">MINHHSEDCIFVLSKDALEIRLYLHDRGGLVQFADNLESSEKCLPELLSLSTMDLSSQSGAERLVKTRTPPMKASELWCEKPAILLCIRRPGAEANQLYSKKPVFDALRVQIFVVLHEHMKSEVYFSTHMIMRCNWLMNAQSYHLMVSVKDSWPKYWGDIVLFDKGMEFFKALGGGKLLKDKFVSGFLFNPKAIANYKRAKAMGIDQHFKGEGEVKGGLLIIGKGKSGIAYQFIERNFGDWAPLAEAVKFCTRFQVVF</sequence>
<name>A0AAD2E2V5_9LAMI</name>
<dbReference type="GO" id="GO:0005737">
    <property type="term" value="C:cytoplasm"/>
    <property type="evidence" value="ECO:0007669"/>
    <property type="project" value="UniProtKB-SubCell"/>
</dbReference>
<evidence type="ECO:0000256" key="1">
    <source>
        <dbReference type="ARBA" id="ARBA00004496"/>
    </source>
</evidence>
<dbReference type="EMBL" id="OU503048">
    <property type="protein sequence ID" value="CAI9775179.1"/>
    <property type="molecule type" value="Genomic_DNA"/>
</dbReference>
<evidence type="ECO:0000256" key="2">
    <source>
        <dbReference type="ARBA" id="ARBA00022490"/>
    </source>
</evidence>
<evidence type="ECO:0000256" key="5">
    <source>
        <dbReference type="ARBA" id="ARBA00023849"/>
    </source>
</evidence>
<dbReference type="AlphaFoldDB" id="A0AAD2E2V5"/>
<dbReference type="Proteomes" id="UP000834106">
    <property type="component" value="Chromosome 13"/>
</dbReference>
<comment type="similarity">
    <text evidence="4">Belongs to the peroxiredoxin-like PRXL2 family. PRXL2A subfamily.</text>
</comment>
<keyword evidence="9" id="KW-1185">Reference proteome</keyword>
<keyword evidence="2" id="KW-0963">Cytoplasm</keyword>